<evidence type="ECO:0000313" key="4">
    <source>
        <dbReference type="Proteomes" id="UP001054902"/>
    </source>
</evidence>
<proteinExistence type="predicted"/>
<dbReference type="Proteomes" id="UP001054902">
    <property type="component" value="Unassembled WGS sequence"/>
</dbReference>
<keyword evidence="4" id="KW-1185">Reference proteome</keyword>
<name>A0AAD3CMM6_9STRA</name>
<dbReference type="Pfam" id="PF05050">
    <property type="entry name" value="Methyltransf_21"/>
    <property type="match status" value="1"/>
</dbReference>
<reference evidence="3 4" key="1">
    <citation type="journal article" date="2021" name="Sci. Rep.">
        <title>The genome of the diatom Chaetoceros tenuissimus carries an ancient integrated fragment of an extant virus.</title>
        <authorList>
            <person name="Hongo Y."/>
            <person name="Kimura K."/>
            <person name="Takaki Y."/>
            <person name="Yoshida Y."/>
            <person name="Baba S."/>
            <person name="Kobayashi G."/>
            <person name="Nagasaki K."/>
            <person name="Hano T."/>
            <person name="Tomaru Y."/>
        </authorList>
    </citation>
    <scope>NUCLEOTIDE SEQUENCE [LARGE SCALE GENOMIC DNA]</scope>
    <source>
        <strain evidence="3 4">NIES-3715</strain>
    </source>
</reference>
<sequence>MPINRRKAEGYSGSNKERDVKTYQKDTTSTREEGTNSSSASNVDASYVQDFSKKNSPKLLHAILSFLFFPVLFHTYSATNNSLVLSTNISSSSSSHQCSYNELLQIRSQLVPELCVNNHERKTYWVQQCSLTVATKCPLATWLTEYYNILFSSHSSVAPFYGISIGCNSHRAIHHLKLATGDDRWNVTQWDAALSQESNHSIVNTCSSLYQVDATLEESMERQRRGEFICAEPDFKSFHYQRSVSKSLGYKELGFKIKYDPTYAQKGNRTDTVQKNKAQTSFELNKISKRRINVLRIDIQGYEADILFNTSSTVLRNVEYLEFGYHWSETWQKYHLYDVIEMLRKLHFTCYWAGDDRLWKITGCWMSYFDIKTWANIACVNVKKVPVLASIMENKFQNTLSEDKQWYWQDPKYPWKRIVKRAQFQVKDHVLMSTDEEQLKKKYIDG</sequence>
<evidence type="ECO:0000313" key="3">
    <source>
        <dbReference type="EMBL" id="GFH47721.1"/>
    </source>
</evidence>
<feature type="region of interest" description="Disordered" evidence="1">
    <location>
        <begin position="1"/>
        <end position="41"/>
    </location>
</feature>
<dbReference type="AlphaFoldDB" id="A0AAD3CMM6"/>
<comment type="caution">
    <text evidence="3">The sequence shown here is derived from an EMBL/GenBank/DDBJ whole genome shotgun (WGS) entry which is preliminary data.</text>
</comment>
<feature type="domain" description="Methyltransferase FkbM" evidence="2">
    <location>
        <begin position="245"/>
        <end position="346"/>
    </location>
</feature>
<evidence type="ECO:0000256" key="1">
    <source>
        <dbReference type="SAM" id="MobiDB-lite"/>
    </source>
</evidence>
<protein>
    <recommendedName>
        <fullName evidence="2">Methyltransferase FkbM domain-containing protein</fullName>
    </recommendedName>
</protein>
<organism evidence="3 4">
    <name type="scientific">Chaetoceros tenuissimus</name>
    <dbReference type="NCBI Taxonomy" id="426638"/>
    <lineage>
        <taxon>Eukaryota</taxon>
        <taxon>Sar</taxon>
        <taxon>Stramenopiles</taxon>
        <taxon>Ochrophyta</taxon>
        <taxon>Bacillariophyta</taxon>
        <taxon>Coscinodiscophyceae</taxon>
        <taxon>Chaetocerotophycidae</taxon>
        <taxon>Chaetocerotales</taxon>
        <taxon>Chaetocerotaceae</taxon>
        <taxon>Chaetoceros</taxon>
    </lineage>
</organism>
<dbReference type="EMBL" id="BLLK01000023">
    <property type="protein sequence ID" value="GFH47721.1"/>
    <property type="molecule type" value="Genomic_DNA"/>
</dbReference>
<feature type="compositionally biased region" description="Basic and acidic residues" evidence="1">
    <location>
        <begin position="15"/>
        <end position="34"/>
    </location>
</feature>
<dbReference type="InterPro" id="IPR006342">
    <property type="entry name" value="FkbM_mtfrase"/>
</dbReference>
<gene>
    <name evidence="3" type="ORF">CTEN210_04196</name>
</gene>
<evidence type="ECO:0000259" key="2">
    <source>
        <dbReference type="Pfam" id="PF05050"/>
    </source>
</evidence>
<accession>A0AAD3CMM6</accession>